<dbReference type="EMBL" id="KT070867">
    <property type="protein sequence ID" value="AKQ08352.1"/>
    <property type="molecule type" value="Genomic_DNA"/>
</dbReference>
<evidence type="ECO:0000313" key="1">
    <source>
        <dbReference type="EMBL" id="AKQ08352.1"/>
    </source>
</evidence>
<evidence type="ECO:0000313" key="2">
    <source>
        <dbReference type="Proteomes" id="UP000223102"/>
    </source>
</evidence>
<sequence>MGNKNFKIIVENADSRNKPMLTLFFETLLEMRIAYELLTDSIYDSSAYVRMMARDDSGIWNGYEID</sequence>
<keyword evidence="2" id="KW-1185">Reference proteome</keyword>
<organism evidence="1 2">
    <name type="scientific">Bacillus phage PBC2</name>
    <dbReference type="NCBI Taxonomy" id="1675029"/>
    <lineage>
        <taxon>Viruses</taxon>
        <taxon>Duplodnaviria</taxon>
        <taxon>Heunggongvirae</taxon>
        <taxon>Uroviricota</taxon>
        <taxon>Caudoviricetes</taxon>
        <taxon>Andregratiavirinae</taxon>
        <taxon>Haetaevirus</taxon>
        <taxon>Haetaevirus PBC2</taxon>
    </lineage>
</organism>
<reference evidence="1 2" key="1">
    <citation type="submission" date="2015-06" db="EMBL/GenBank/DDBJ databases">
        <title>Complete genome sequence of Bacillus cereus phage PBC2.</title>
        <authorList>
            <person name="Kong M."/>
            <person name="Ryu S."/>
        </authorList>
    </citation>
    <scope>NUCLEOTIDE SEQUENCE [LARGE SCALE GENOMIC DNA]</scope>
</reference>
<protein>
    <submittedName>
        <fullName evidence="1">Uncharacterized protein</fullName>
    </submittedName>
</protein>
<proteinExistence type="predicted"/>
<dbReference type="Proteomes" id="UP000223102">
    <property type="component" value="Segment"/>
</dbReference>
<accession>A0A218KBT3</accession>
<name>A0A218KBT3_9CAUD</name>
<gene>
    <name evidence="1" type="ORF">PBC2_037</name>
</gene>